<comment type="caution">
    <text evidence="6">The sequence shown here is derived from an EMBL/GenBank/DDBJ whole genome shotgun (WGS) entry which is preliminary data.</text>
</comment>
<dbReference type="PANTHER" id="PTHR44943">
    <property type="entry name" value="CELLULOSE SYNTHASE OPERON PROTEIN C"/>
    <property type="match status" value="1"/>
</dbReference>
<feature type="compositionally biased region" description="Low complexity" evidence="4">
    <location>
        <begin position="272"/>
        <end position="295"/>
    </location>
</feature>
<dbReference type="Proteomes" id="UP001268256">
    <property type="component" value="Unassembled WGS sequence"/>
</dbReference>
<evidence type="ECO:0000256" key="2">
    <source>
        <dbReference type="ARBA" id="ARBA00022803"/>
    </source>
</evidence>
<protein>
    <submittedName>
        <fullName evidence="6">Tetratricopeptide repeat protein</fullName>
    </submittedName>
</protein>
<keyword evidence="2 3" id="KW-0802">TPR repeat</keyword>
<dbReference type="EMBL" id="JAVMIP010000007">
    <property type="protein sequence ID" value="MDS3860867.1"/>
    <property type="molecule type" value="Genomic_DNA"/>
</dbReference>
<evidence type="ECO:0000313" key="7">
    <source>
        <dbReference type="Proteomes" id="UP001268256"/>
    </source>
</evidence>
<dbReference type="Gene3D" id="1.25.40.10">
    <property type="entry name" value="Tetratricopeptide repeat domain"/>
    <property type="match status" value="2"/>
</dbReference>
<feature type="repeat" description="TPR" evidence="3">
    <location>
        <begin position="196"/>
        <end position="229"/>
    </location>
</feature>
<evidence type="ECO:0000256" key="1">
    <source>
        <dbReference type="ARBA" id="ARBA00022737"/>
    </source>
</evidence>
<evidence type="ECO:0000313" key="6">
    <source>
        <dbReference type="EMBL" id="MDS3860867.1"/>
    </source>
</evidence>
<keyword evidence="7" id="KW-1185">Reference proteome</keyword>
<dbReference type="SMART" id="SM00028">
    <property type="entry name" value="TPR"/>
    <property type="match status" value="4"/>
</dbReference>
<keyword evidence="5" id="KW-1133">Transmembrane helix</keyword>
<dbReference type="PANTHER" id="PTHR44943:SF8">
    <property type="entry name" value="TPR REPEAT-CONTAINING PROTEIN MJ0263"/>
    <property type="match status" value="1"/>
</dbReference>
<sequence length="295" mass="31716">MEKAGMNRRKLFTLIVLVIGILPFLVISLAPLIGSIFRTGPTTPITTPSPTAQAADTVKKYEAEETGYQAVLEREPDNIAALEGLINARLQLIGLGKRPVETIITPLERLTTLNPTQPQYAVLLAQAQEQAGKPEEAARTYQTVLDKNPTNINALRGLAQLELKQDRPEAALGLVQDAIQTLKTAPETPESQENLLAVNLILGDIYMSRQDYAQALTHFTQLAQDHPNDFRPILGQAIALKSEGKSADAAPLFNQAVSLAPPQVKDKIKRLAAANTPNAATSPAPSSTDSPTPAP</sequence>
<reference evidence="7" key="1">
    <citation type="submission" date="2023-07" db="EMBL/GenBank/DDBJ databases">
        <authorList>
            <person name="Luz R."/>
            <person name="Cordeiro R."/>
            <person name="Fonseca A."/>
            <person name="Goncalves V."/>
        </authorList>
    </citation>
    <scope>NUCLEOTIDE SEQUENCE [LARGE SCALE GENOMIC DNA]</scope>
    <source>
        <strain evidence="7">BACA0444</strain>
    </source>
</reference>
<evidence type="ECO:0000256" key="4">
    <source>
        <dbReference type="SAM" id="MobiDB-lite"/>
    </source>
</evidence>
<dbReference type="InterPro" id="IPR011990">
    <property type="entry name" value="TPR-like_helical_dom_sf"/>
</dbReference>
<dbReference type="PROSITE" id="PS50005">
    <property type="entry name" value="TPR"/>
    <property type="match status" value="1"/>
</dbReference>
<dbReference type="SUPFAM" id="SSF48452">
    <property type="entry name" value="TPR-like"/>
    <property type="match status" value="1"/>
</dbReference>
<feature type="transmembrane region" description="Helical" evidence="5">
    <location>
        <begin position="12"/>
        <end position="37"/>
    </location>
</feature>
<keyword evidence="5" id="KW-0472">Membrane</keyword>
<dbReference type="AlphaFoldDB" id="A0AAE4FT73"/>
<gene>
    <name evidence="6" type="ORF">RIF25_08570</name>
</gene>
<feature type="region of interest" description="Disordered" evidence="4">
    <location>
        <begin position="271"/>
        <end position="295"/>
    </location>
</feature>
<evidence type="ECO:0000256" key="5">
    <source>
        <dbReference type="SAM" id="Phobius"/>
    </source>
</evidence>
<dbReference type="RefSeq" id="WP_322878127.1">
    <property type="nucleotide sequence ID" value="NZ_JAVMIP010000007.1"/>
</dbReference>
<dbReference type="InterPro" id="IPR019734">
    <property type="entry name" value="TPR_rpt"/>
</dbReference>
<organism evidence="6 7">
    <name type="scientific">Pseudocalidococcus azoricus BACA0444</name>
    <dbReference type="NCBI Taxonomy" id="2918990"/>
    <lineage>
        <taxon>Bacteria</taxon>
        <taxon>Bacillati</taxon>
        <taxon>Cyanobacteriota</taxon>
        <taxon>Cyanophyceae</taxon>
        <taxon>Acaryochloridales</taxon>
        <taxon>Thermosynechococcaceae</taxon>
        <taxon>Pseudocalidococcus</taxon>
        <taxon>Pseudocalidococcus azoricus</taxon>
    </lineage>
</organism>
<dbReference type="InterPro" id="IPR051685">
    <property type="entry name" value="Ycf3/AcsC/BcsC/TPR_MFPF"/>
</dbReference>
<accession>A0AAE4FT73</accession>
<keyword evidence="1" id="KW-0677">Repeat</keyword>
<evidence type="ECO:0000256" key="3">
    <source>
        <dbReference type="PROSITE-ProRule" id="PRU00339"/>
    </source>
</evidence>
<keyword evidence="5" id="KW-0812">Transmembrane</keyword>
<proteinExistence type="predicted"/>
<name>A0AAE4FT73_9CYAN</name>
<dbReference type="Pfam" id="PF13432">
    <property type="entry name" value="TPR_16"/>
    <property type="match status" value="2"/>
</dbReference>